<proteinExistence type="predicted"/>
<keyword evidence="3" id="KW-1185">Reference proteome</keyword>
<comment type="caution">
    <text evidence="2">The sequence shown here is derived from an EMBL/GenBank/DDBJ whole genome shotgun (WGS) entry which is preliminary data.</text>
</comment>
<accession>A0ABU5ZG15</accession>
<dbReference type="Proteomes" id="UP001310386">
    <property type="component" value="Unassembled WGS sequence"/>
</dbReference>
<dbReference type="InterPro" id="IPR020390">
    <property type="entry name" value="Uncharacterised_YqhV"/>
</dbReference>
<keyword evidence="1" id="KW-0812">Transmembrane</keyword>
<dbReference type="RefSeq" id="WP_371753572.1">
    <property type="nucleotide sequence ID" value="NZ_JAYJLD010000008.1"/>
</dbReference>
<dbReference type="Pfam" id="PF10942">
    <property type="entry name" value="DUF2619"/>
    <property type="match status" value="1"/>
</dbReference>
<evidence type="ECO:0000313" key="2">
    <source>
        <dbReference type="EMBL" id="MEB3101453.1"/>
    </source>
</evidence>
<reference evidence="2" key="1">
    <citation type="submission" date="2023-12" db="EMBL/GenBank/DDBJ databases">
        <title>Fervidustalea candida gen. nov., sp. nov., a novel member of the family Paenibacillaceae isolated from a geothermal area.</title>
        <authorList>
            <person name="Li W.-J."/>
            <person name="Jiao J.-Y."/>
            <person name="Chen Y."/>
        </authorList>
    </citation>
    <scope>NUCLEOTIDE SEQUENCE</scope>
    <source>
        <strain evidence="2">SYSU GA230002</strain>
    </source>
</reference>
<feature type="transmembrane region" description="Helical" evidence="1">
    <location>
        <begin position="42"/>
        <end position="62"/>
    </location>
</feature>
<keyword evidence="1" id="KW-1133">Transmembrane helix</keyword>
<gene>
    <name evidence="2" type="ORF">VF724_07215</name>
</gene>
<dbReference type="EMBL" id="JAYJLD010000008">
    <property type="protein sequence ID" value="MEB3101453.1"/>
    <property type="molecule type" value="Genomic_DNA"/>
</dbReference>
<keyword evidence="1" id="KW-0472">Membrane</keyword>
<sequence>MLNKVVLSMAMLRMISGSLELIAAVIMLRLNQIDKALIVNSGLALVGPVILISTTTIGLVGIADKISFTRMLWILLGVSCIFFGIIKK</sequence>
<feature type="transmembrane region" description="Helical" evidence="1">
    <location>
        <begin position="68"/>
        <end position="86"/>
    </location>
</feature>
<evidence type="ECO:0000313" key="3">
    <source>
        <dbReference type="Proteomes" id="UP001310386"/>
    </source>
</evidence>
<name>A0ABU5ZG15_9BACL</name>
<protein>
    <submittedName>
        <fullName evidence="2">YqhV family protein</fullName>
    </submittedName>
</protein>
<organism evidence="2 3">
    <name type="scientific">Ferviditalea candida</name>
    <dbReference type="NCBI Taxonomy" id="3108399"/>
    <lineage>
        <taxon>Bacteria</taxon>
        <taxon>Bacillati</taxon>
        <taxon>Bacillota</taxon>
        <taxon>Bacilli</taxon>
        <taxon>Bacillales</taxon>
        <taxon>Paenibacillaceae</taxon>
        <taxon>Ferviditalea</taxon>
    </lineage>
</organism>
<feature type="transmembrane region" description="Helical" evidence="1">
    <location>
        <begin position="6"/>
        <end position="30"/>
    </location>
</feature>
<evidence type="ECO:0000256" key="1">
    <source>
        <dbReference type="SAM" id="Phobius"/>
    </source>
</evidence>